<dbReference type="KEGG" id="more:E1B28_010604"/>
<dbReference type="OrthoDB" id="5311491at2759"/>
<comment type="caution">
    <text evidence="2">The sequence shown here is derived from an EMBL/GenBank/DDBJ whole genome shotgun (WGS) entry which is preliminary data.</text>
</comment>
<reference evidence="2" key="1">
    <citation type="journal article" date="2021" name="Genome Biol. Evol.">
        <title>The assembled and annotated genome of the fairy-ring fungus Marasmius oreades.</title>
        <authorList>
            <person name="Hiltunen M."/>
            <person name="Ament-Velasquez S.L."/>
            <person name="Johannesson H."/>
        </authorList>
    </citation>
    <scope>NUCLEOTIDE SEQUENCE</scope>
    <source>
        <strain evidence="2">03SP1</strain>
    </source>
</reference>
<evidence type="ECO:0000313" key="2">
    <source>
        <dbReference type="EMBL" id="KAG7091582.1"/>
    </source>
</evidence>
<dbReference type="Proteomes" id="UP001049176">
    <property type="component" value="Chromosome 6"/>
</dbReference>
<protein>
    <recommendedName>
        <fullName evidence="1">AB hydrolase-1 domain-containing protein</fullName>
    </recommendedName>
</protein>
<dbReference type="Gene3D" id="3.40.50.1820">
    <property type="entry name" value="alpha/beta hydrolase"/>
    <property type="match status" value="1"/>
</dbReference>
<accession>A0A9P7RY48</accession>
<gene>
    <name evidence="2" type="ORF">E1B28_010604</name>
</gene>
<dbReference type="InterPro" id="IPR000073">
    <property type="entry name" value="AB_hydrolase_1"/>
</dbReference>
<dbReference type="InterPro" id="IPR029058">
    <property type="entry name" value="AB_hydrolase_fold"/>
</dbReference>
<dbReference type="GeneID" id="66079680"/>
<dbReference type="AlphaFoldDB" id="A0A9P7RY48"/>
<sequence length="361" mass="40573">MVFSNTFTIADDIQLYYTDSGAPPNFPEYTTLLVLHGYGFGGAGFEAMQSHCHDYNLRVVVVNRRDYRGSTPFTDSELEEVRQGNPIFLERLAVHLVMFLKQFIEKENIPVITDNRKGGGLAIMGWSLGALTAIAPFSNPDLYDEETRVILERYVKGLILYDPAYAALGCSIPPKVDPSKLYTLWTDPDAAQMSPEEAIQKGLHWGSSYYQYTVTSEGVPTLESFEKTASLCRTENSLADSWTQNDAMRMLDPEGSHPLRADTGLLAPQWQAITKDAAHRALLNESLAQKFLPQLSVLFLYAPHSPWMAVLAHMETYRIYQEHVKRKEAIRLINFVKLTGANHFMHVANPKLLLEVIAGNL</sequence>
<organism evidence="2 3">
    <name type="scientific">Marasmius oreades</name>
    <name type="common">fairy-ring Marasmius</name>
    <dbReference type="NCBI Taxonomy" id="181124"/>
    <lineage>
        <taxon>Eukaryota</taxon>
        <taxon>Fungi</taxon>
        <taxon>Dikarya</taxon>
        <taxon>Basidiomycota</taxon>
        <taxon>Agaricomycotina</taxon>
        <taxon>Agaricomycetes</taxon>
        <taxon>Agaricomycetidae</taxon>
        <taxon>Agaricales</taxon>
        <taxon>Marasmiineae</taxon>
        <taxon>Marasmiaceae</taxon>
        <taxon>Marasmius</taxon>
    </lineage>
</organism>
<keyword evidence="3" id="KW-1185">Reference proteome</keyword>
<dbReference type="Pfam" id="PF12697">
    <property type="entry name" value="Abhydrolase_6"/>
    <property type="match status" value="1"/>
</dbReference>
<dbReference type="EMBL" id="CM032186">
    <property type="protein sequence ID" value="KAG7091582.1"/>
    <property type="molecule type" value="Genomic_DNA"/>
</dbReference>
<evidence type="ECO:0000313" key="3">
    <source>
        <dbReference type="Proteomes" id="UP001049176"/>
    </source>
</evidence>
<feature type="domain" description="AB hydrolase-1" evidence="1">
    <location>
        <begin position="32"/>
        <end position="308"/>
    </location>
</feature>
<name>A0A9P7RY48_9AGAR</name>
<proteinExistence type="predicted"/>
<dbReference type="RefSeq" id="XP_043008052.1">
    <property type="nucleotide sequence ID" value="XM_043160782.1"/>
</dbReference>
<evidence type="ECO:0000259" key="1">
    <source>
        <dbReference type="Pfam" id="PF12697"/>
    </source>
</evidence>
<dbReference type="SUPFAM" id="SSF53474">
    <property type="entry name" value="alpha/beta-Hydrolases"/>
    <property type="match status" value="1"/>
</dbReference>